<keyword evidence="3 10" id="KW-0378">Hydrolase</keyword>
<evidence type="ECO:0000256" key="10">
    <source>
        <dbReference type="PROSITE-ProRule" id="PRU00560"/>
    </source>
</evidence>
<keyword evidence="15" id="KW-1185">Reference proteome</keyword>
<comment type="catalytic activity">
    <reaction evidence="9">
        <text>ATP + H2O = ADP + phosphate + H(+)</text>
        <dbReference type="Rhea" id="RHEA:13065"/>
        <dbReference type="ChEBI" id="CHEBI:15377"/>
        <dbReference type="ChEBI" id="CHEBI:15378"/>
        <dbReference type="ChEBI" id="CHEBI:30616"/>
        <dbReference type="ChEBI" id="CHEBI:43474"/>
        <dbReference type="ChEBI" id="CHEBI:456216"/>
        <dbReference type="EC" id="5.6.2.4"/>
    </reaction>
</comment>
<feature type="domain" description="UvrD-like helicase C-terminal" evidence="13">
    <location>
        <begin position="290"/>
        <end position="534"/>
    </location>
</feature>
<dbReference type="InterPro" id="IPR013986">
    <property type="entry name" value="DExx_box_DNA_helicase_dom_sf"/>
</dbReference>
<dbReference type="CDD" id="cd17932">
    <property type="entry name" value="DEXQc_UvrD"/>
    <property type="match status" value="1"/>
</dbReference>
<dbReference type="CDD" id="cd18807">
    <property type="entry name" value="SF1_C_UvrD"/>
    <property type="match status" value="1"/>
</dbReference>
<organism evidence="14 15">
    <name type="scientific">Amnibacterium endophyticum</name>
    <dbReference type="NCBI Taxonomy" id="2109337"/>
    <lineage>
        <taxon>Bacteria</taxon>
        <taxon>Bacillati</taxon>
        <taxon>Actinomycetota</taxon>
        <taxon>Actinomycetes</taxon>
        <taxon>Micrococcales</taxon>
        <taxon>Microbacteriaceae</taxon>
        <taxon>Amnibacterium</taxon>
    </lineage>
</organism>
<proteinExistence type="inferred from homology"/>
<feature type="binding site" evidence="10">
    <location>
        <begin position="31"/>
        <end position="38"/>
    </location>
    <ligand>
        <name>ATP</name>
        <dbReference type="ChEBI" id="CHEBI:30616"/>
    </ligand>
</feature>
<evidence type="ECO:0000256" key="8">
    <source>
        <dbReference type="ARBA" id="ARBA00034808"/>
    </source>
</evidence>
<evidence type="ECO:0000259" key="12">
    <source>
        <dbReference type="PROSITE" id="PS51198"/>
    </source>
</evidence>
<comment type="caution">
    <text evidence="14">The sequence shown here is derived from an EMBL/GenBank/DDBJ whole genome shotgun (WGS) entry which is preliminary data.</text>
</comment>
<name>A0ABW4LCV0_9MICO</name>
<evidence type="ECO:0000313" key="15">
    <source>
        <dbReference type="Proteomes" id="UP001597347"/>
    </source>
</evidence>
<evidence type="ECO:0000256" key="9">
    <source>
        <dbReference type="ARBA" id="ARBA00048988"/>
    </source>
</evidence>
<evidence type="ECO:0000256" key="2">
    <source>
        <dbReference type="ARBA" id="ARBA00022741"/>
    </source>
</evidence>
<evidence type="ECO:0000256" key="1">
    <source>
        <dbReference type="ARBA" id="ARBA00009922"/>
    </source>
</evidence>
<dbReference type="Gene3D" id="1.10.486.10">
    <property type="entry name" value="PCRA, domain 4"/>
    <property type="match status" value="1"/>
</dbReference>
<dbReference type="GO" id="GO:0004386">
    <property type="term" value="F:helicase activity"/>
    <property type="evidence" value="ECO:0007669"/>
    <property type="project" value="UniProtKB-KW"/>
</dbReference>
<dbReference type="Pfam" id="PF00580">
    <property type="entry name" value="UvrD-helicase"/>
    <property type="match status" value="1"/>
</dbReference>
<feature type="domain" description="UvrD-like helicase ATP-binding" evidence="12">
    <location>
        <begin position="10"/>
        <end position="289"/>
    </location>
</feature>
<protein>
    <recommendedName>
        <fullName evidence="8">DNA 3'-5' helicase</fullName>
        <ecNumber evidence="8">5.6.2.4</ecNumber>
    </recommendedName>
</protein>
<dbReference type="RefSeq" id="WP_377931683.1">
    <property type="nucleotide sequence ID" value="NZ_JBHUEA010000002.1"/>
</dbReference>
<dbReference type="PANTHER" id="PTHR11070:SF69">
    <property type="entry name" value="ATP-DEPENDENT DNA HELICASE UVRD2"/>
    <property type="match status" value="1"/>
</dbReference>
<comment type="similarity">
    <text evidence="1">Belongs to the helicase family. UvrD subfamily.</text>
</comment>
<dbReference type="InterPro" id="IPR014016">
    <property type="entry name" value="UvrD-like_ATP-bd"/>
</dbReference>
<reference evidence="15" key="1">
    <citation type="journal article" date="2019" name="Int. J. Syst. Evol. Microbiol.">
        <title>The Global Catalogue of Microorganisms (GCM) 10K type strain sequencing project: providing services to taxonomists for standard genome sequencing and annotation.</title>
        <authorList>
            <consortium name="The Broad Institute Genomics Platform"/>
            <consortium name="The Broad Institute Genome Sequencing Center for Infectious Disease"/>
            <person name="Wu L."/>
            <person name="Ma J."/>
        </authorList>
    </citation>
    <scope>NUCLEOTIDE SEQUENCE [LARGE SCALE GENOMIC DNA]</scope>
    <source>
        <strain evidence="15">CGMCC 1.12471</strain>
    </source>
</reference>
<dbReference type="InterPro" id="IPR027417">
    <property type="entry name" value="P-loop_NTPase"/>
</dbReference>
<dbReference type="EC" id="5.6.2.4" evidence="8"/>
<evidence type="ECO:0000256" key="3">
    <source>
        <dbReference type="ARBA" id="ARBA00022801"/>
    </source>
</evidence>
<evidence type="ECO:0000256" key="7">
    <source>
        <dbReference type="ARBA" id="ARBA00034617"/>
    </source>
</evidence>
<accession>A0ABW4LCV0</accession>
<comment type="catalytic activity">
    <reaction evidence="7">
        <text>Couples ATP hydrolysis with the unwinding of duplex DNA by translocating in the 3'-5' direction.</text>
        <dbReference type="EC" id="5.6.2.4"/>
    </reaction>
</comment>
<keyword evidence="4 10" id="KW-0347">Helicase</keyword>
<dbReference type="PROSITE" id="PS51198">
    <property type="entry name" value="UVRD_HELICASE_ATP_BIND"/>
    <property type="match status" value="1"/>
</dbReference>
<dbReference type="GO" id="GO:0016787">
    <property type="term" value="F:hydrolase activity"/>
    <property type="evidence" value="ECO:0007669"/>
    <property type="project" value="UniProtKB-KW"/>
</dbReference>
<evidence type="ECO:0000259" key="13">
    <source>
        <dbReference type="PROSITE" id="PS51217"/>
    </source>
</evidence>
<dbReference type="Gene3D" id="1.10.10.160">
    <property type="match status" value="1"/>
</dbReference>
<dbReference type="InterPro" id="IPR000212">
    <property type="entry name" value="DNA_helicase_UvrD/REP"/>
</dbReference>
<dbReference type="InterPro" id="IPR014017">
    <property type="entry name" value="DNA_helicase_UvrD-like_C"/>
</dbReference>
<gene>
    <name evidence="14" type="ORF">ACFSBI_01480</name>
</gene>
<dbReference type="Proteomes" id="UP001597347">
    <property type="component" value="Unassembled WGS sequence"/>
</dbReference>
<evidence type="ECO:0000256" key="6">
    <source>
        <dbReference type="ARBA" id="ARBA00023235"/>
    </source>
</evidence>
<keyword evidence="2 10" id="KW-0547">Nucleotide-binding</keyword>
<evidence type="ECO:0000256" key="5">
    <source>
        <dbReference type="ARBA" id="ARBA00022840"/>
    </source>
</evidence>
<dbReference type="Gene3D" id="3.40.50.300">
    <property type="entry name" value="P-loop containing nucleotide triphosphate hydrolases"/>
    <property type="match status" value="3"/>
</dbReference>
<evidence type="ECO:0000256" key="11">
    <source>
        <dbReference type="SAM" id="MobiDB-lite"/>
    </source>
</evidence>
<dbReference type="PANTHER" id="PTHR11070">
    <property type="entry name" value="UVRD / RECB / PCRA DNA HELICASE FAMILY MEMBER"/>
    <property type="match status" value="1"/>
</dbReference>
<keyword evidence="6" id="KW-0413">Isomerase</keyword>
<sequence length="585" mass="62232">MVTEAERLLDALDDQQRVAAEALAGPVCVLAGAGTGKTRTITHRIAYGVATGVFPPKRVMALTFTTRAAAELRSRLAALGAPGIAARTFHSAALAQLNHFWPQVIGTPAPSVLDSKARVVARAAEVLRLGLPPAGLKDAASEIEYRKASAMGFDEYAAAAASRALPDGVDVDAMVRLQQLYETLKDEQRLIDFEDVLLATAGMIESEPQVATEVREQYRFFTVDEYQDVSPAQQALLTAWLGEHRDVCVVGDASQTIYSFAGAQADHLLRFGERPGATVVRLEHNYRSVDGVVRSANALMTGRRGALTLTAVRRAADPRDPAVQVRAFGSDAEEAQGVAQAVAAQLAGGTPPADVAVLVRINAQTALLEQALTGAGVPVTTGRSTRYFEQPVVRKAVELLRAAVAARVEEPLVKTVSDALRQLGHTHHAPEGPGEQRTQWELLDALGTLAEQAPPGTALPAFVADLAERAAAQHEPPRAAVTLLTLHAAKGLEWPVVFLVGCSEGLLPIAYARTPAELEEERRLLYVGVTRARDRLRLSWARSAAPRPGERRASRFLAELAPPGTRQTPGPSGTGTARARAAAAG</sequence>
<dbReference type="Pfam" id="PF13361">
    <property type="entry name" value="UvrD_C"/>
    <property type="match status" value="2"/>
</dbReference>
<evidence type="ECO:0000313" key="14">
    <source>
        <dbReference type="EMBL" id="MFD1720207.1"/>
    </source>
</evidence>
<feature type="compositionally biased region" description="Low complexity" evidence="11">
    <location>
        <begin position="574"/>
        <end position="585"/>
    </location>
</feature>
<dbReference type="SUPFAM" id="SSF52540">
    <property type="entry name" value="P-loop containing nucleoside triphosphate hydrolases"/>
    <property type="match status" value="1"/>
</dbReference>
<dbReference type="EMBL" id="JBHUEA010000002">
    <property type="protein sequence ID" value="MFD1720207.1"/>
    <property type="molecule type" value="Genomic_DNA"/>
</dbReference>
<keyword evidence="5 10" id="KW-0067">ATP-binding</keyword>
<evidence type="ECO:0000256" key="4">
    <source>
        <dbReference type="ARBA" id="ARBA00022806"/>
    </source>
</evidence>
<dbReference type="PROSITE" id="PS51217">
    <property type="entry name" value="UVRD_HELICASE_CTER"/>
    <property type="match status" value="1"/>
</dbReference>
<feature type="region of interest" description="Disordered" evidence="11">
    <location>
        <begin position="549"/>
        <end position="585"/>
    </location>
</feature>